<feature type="compositionally biased region" description="Low complexity" evidence="1">
    <location>
        <begin position="887"/>
        <end position="897"/>
    </location>
</feature>
<dbReference type="InterPro" id="IPR006626">
    <property type="entry name" value="PbH1"/>
</dbReference>
<organism evidence="2 3">
    <name type="scientific">Nematostella vectensis</name>
    <name type="common">Starlet sea anemone</name>
    <dbReference type="NCBI Taxonomy" id="45351"/>
    <lineage>
        <taxon>Eukaryota</taxon>
        <taxon>Metazoa</taxon>
        <taxon>Cnidaria</taxon>
        <taxon>Anthozoa</taxon>
        <taxon>Hexacorallia</taxon>
        <taxon>Actiniaria</taxon>
        <taxon>Edwardsiidae</taxon>
        <taxon>Nematostella</taxon>
    </lineage>
</organism>
<gene>
    <name evidence="2" type="ORF">NEMVEDRAFT_v1g214135</name>
</gene>
<dbReference type="AlphaFoldDB" id="A7SLI6"/>
<name>A7SLI6_NEMVE</name>
<reference evidence="2 3" key="1">
    <citation type="journal article" date="2007" name="Science">
        <title>Sea anemone genome reveals ancestral eumetazoan gene repertoire and genomic organization.</title>
        <authorList>
            <person name="Putnam N.H."/>
            <person name="Srivastava M."/>
            <person name="Hellsten U."/>
            <person name="Dirks B."/>
            <person name="Chapman J."/>
            <person name="Salamov A."/>
            <person name="Terry A."/>
            <person name="Shapiro H."/>
            <person name="Lindquist E."/>
            <person name="Kapitonov V.V."/>
            <person name="Jurka J."/>
            <person name="Genikhovich G."/>
            <person name="Grigoriev I.V."/>
            <person name="Lucas S.M."/>
            <person name="Steele R.E."/>
            <person name="Finnerty J.R."/>
            <person name="Technau U."/>
            <person name="Martindale M.Q."/>
            <person name="Rokhsar D.S."/>
        </authorList>
    </citation>
    <scope>NUCLEOTIDE SEQUENCE [LARGE SCALE GENOMIC DNA]</scope>
    <source>
        <strain evidence="3">CH2 X CH6</strain>
    </source>
</reference>
<evidence type="ECO:0000313" key="2">
    <source>
        <dbReference type="EMBL" id="EDO35445.1"/>
    </source>
</evidence>
<evidence type="ECO:0000256" key="1">
    <source>
        <dbReference type="SAM" id="MobiDB-lite"/>
    </source>
</evidence>
<dbReference type="EMBL" id="DS469698">
    <property type="protein sequence ID" value="EDO35445.1"/>
    <property type="molecule type" value="Genomic_DNA"/>
</dbReference>
<feature type="compositionally biased region" description="Polar residues" evidence="1">
    <location>
        <begin position="898"/>
        <end position="924"/>
    </location>
</feature>
<keyword evidence="3" id="KW-1185">Reference proteome</keyword>
<dbReference type="InParanoid" id="A7SLI6"/>
<feature type="region of interest" description="Disordered" evidence="1">
    <location>
        <begin position="875"/>
        <end position="979"/>
    </location>
</feature>
<evidence type="ECO:0000313" key="3">
    <source>
        <dbReference type="Proteomes" id="UP000001593"/>
    </source>
</evidence>
<feature type="compositionally biased region" description="Basic and acidic residues" evidence="1">
    <location>
        <begin position="705"/>
        <end position="726"/>
    </location>
</feature>
<dbReference type="SUPFAM" id="SSF51126">
    <property type="entry name" value="Pectin lyase-like"/>
    <property type="match status" value="1"/>
</dbReference>
<feature type="region of interest" description="Disordered" evidence="1">
    <location>
        <begin position="794"/>
        <end position="837"/>
    </location>
</feature>
<protein>
    <submittedName>
        <fullName evidence="2">Uncharacterized protein</fullName>
    </submittedName>
</protein>
<proteinExistence type="predicted"/>
<feature type="region of interest" description="Disordered" evidence="1">
    <location>
        <begin position="1107"/>
        <end position="1127"/>
    </location>
</feature>
<feature type="compositionally biased region" description="Polar residues" evidence="1">
    <location>
        <begin position="819"/>
        <end position="830"/>
    </location>
</feature>
<dbReference type="InterPro" id="IPR011050">
    <property type="entry name" value="Pectin_lyase_fold/virulence"/>
</dbReference>
<feature type="region of interest" description="Disordered" evidence="1">
    <location>
        <begin position="705"/>
        <end position="766"/>
    </location>
</feature>
<dbReference type="SMART" id="SM00710">
    <property type="entry name" value="PbH1"/>
    <property type="match status" value="5"/>
</dbReference>
<sequence>MRGVVVTRRGVVVSRGGVVVTSGGVVVTSGGVVVTRGRVVVTRGGVVVTSGGVVVTSGGVVVTSGGVVVTKGRVVVTRGGVVVTKGGVVVTRGGVVVTSGGVVVTRGGVVVTSGGVVVTKGRVVVTKGGVVVTRRGVVVTRRGVVVTRGGVVVTRRGVVVTRGGVVVTRGGVVVTSGGVVVTSGGVVVTSGGVVVTKGRVVVTRGGVVVTKGGVVVTRGGVVVTSGGVVVTRGGVVVTSGGVVVTKGRVVVTKGGVVVTRRGVVVTRRGVVVTRGGVVQFLELQLLQSQDLFPSFATECLNTLGSLPFLSLCMKQPTRQVCKEVTSQITLPCDMYNTTYTQVVLVQKVTALAVIPSAPEVLPLWCNPFFVLFVVMATMVTSAVLAVDWDNGDQKDDDKEDENKMSSDMRICLTEEQCAHPPTYNPAALENDLRGKHTTDNDTRTDVIEKKVQALVPFRARCESRSPPVIGFNPVGIHHNNHESSRMTLQETLSDIEAASKQLAVKSLASMKGPEPTQPTEKERSFKPQYTTGWLAALTRVVRCIDCLTSSNSIAIDGRRLLPLKTAALGLTEFDTALAPVLMFNIRRKYHFEFPGDHEIALCDPEELPGDHINATGKYEIIDVERGIVKSRDIVKTEESCLQMSKTVWAAVSIADLNITTSLRPAIVQESNAIHLSDAIKSASPTISANSRTATVASFKNVETELQQKDASSDNDNKSISSRRDTGGRVLRTTSRPLSAPMPRRSISDLARDLPTPRQATRSVSLPDLTMATSRALISDGEQAKSSKLLLDTPKRNEAKAAEPQSNINKEIGKAKTTKSRQPASAISPTPKSEKDRTRYIETISTKCPSSATAHPSITLGNNTTKYFASKYGLSITAPPRNEDTTRSSKSIFSKCSSATTPPSNNARPKTTKSTTRTASVSKINGSVARRNLTTKGDSGPSAYTLKVIRESPGASSLSVTPPEKGPQTPLPPKPTKAQKRKARRAKLEMYLSMSLNAQGNHREGSSKTPSVDKRPIKIAEDASQTTRMSGVRQKATVIDRATRPTSTPNDTNEVKGACASESPSLLSAYDIQERINSLSIHPKETRTQKRRRRREKAMLYASLRALSNDTTPVNDSKEDNTQVNVTDIDEAIAKAPLNTRKDVSKADEGLCVCERTSDASK</sequence>
<accession>A7SLI6</accession>
<dbReference type="Proteomes" id="UP000001593">
    <property type="component" value="Unassembled WGS sequence"/>
</dbReference>
<dbReference type="HOGENOM" id="CLU_275242_0_0_1"/>